<sequence length="201" mass="23201">MRSGRRTMIDGHVLLDRVRYRLLDRHGYLLLHRVRDDLLDRYRNFLYVRHGDRLRDGYVHRVGARHGHQHRVGDLDAYFLRDRYVDLLHVRYRHGRFYLHVLADRHRPSLGVDDLVRGGPGGTVAGREAGGGPDRCPAVEVFVFLVELLATVFIVGVLVRGGQLVRRTVQDLVSPRRLIRQHILSEYFGRHGIAPDGDALH</sequence>
<evidence type="ECO:0000256" key="1">
    <source>
        <dbReference type="SAM" id="Phobius"/>
    </source>
</evidence>
<accession>A0A182UPJ2</accession>
<evidence type="ECO:0000313" key="3">
    <source>
        <dbReference type="Proteomes" id="UP000075903"/>
    </source>
</evidence>
<name>A0A182UPJ2_ANOME</name>
<keyword evidence="1" id="KW-1133">Transmembrane helix</keyword>
<keyword evidence="1" id="KW-0472">Membrane</keyword>
<protein>
    <submittedName>
        <fullName evidence="2">Uncharacterized protein</fullName>
    </submittedName>
</protein>
<proteinExistence type="predicted"/>
<evidence type="ECO:0000313" key="2">
    <source>
        <dbReference type="EnsemblMetazoa" id="AMEM001433-PA"/>
    </source>
</evidence>
<keyword evidence="3" id="KW-1185">Reference proteome</keyword>
<dbReference type="VEuPathDB" id="VectorBase:AMEM001433"/>
<organism evidence="2 3">
    <name type="scientific">Anopheles merus</name>
    <name type="common">Mosquito</name>
    <dbReference type="NCBI Taxonomy" id="30066"/>
    <lineage>
        <taxon>Eukaryota</taxon>
        <taxon>Metazoa</taxon>
        <taxon>Ecdysozoa</taxon>
        <taxon>Arthropoda</taxon>
        <taxon>Hexapoda</taxon>
        <taxon>Insecta</taxon>
        <taxon>Pterygota</taxon>
        <taxon>Neoptera</taxon>
        <taxon>Endopterygota</taxon>
        <taxon>Diptera</taxon>
        <taxon>Nematocera</taxon>
        <taxon>Culicoidea</taxon>
        <taxon>Culicidae</taxon>
        <taxon>Anophelinae</taxon>
        <taxon>Anopheles</taxon>
    </lineage>
</organism>
<feature type="transmembrane region" description="Helical" evidence="1">
    <location>
        <begin position="141"/>
        <end position="159"/>
    </location>
</feature>
<dbReference type="EnsemblMetazoa" id="AMEM001433-RA">
    <property type="protein sequence ID" value="AMEM001433-PA"/>
    <property type="gene ID" value="AMEM001433"/>
</dbReference>
<keyword evidence="1" id="KW-0812">Transmembrane</keyword>
<reference evidence="2" key="1">
    <citation type="submission" date="2020-05" db="UniProtKB">
        <authorList>
            <consortium name="EnsemblMetazoa"/>
        </authorList>
    </citation>
    <scope>IDENTIFICATION</scope>
    <source>
        <strain evidence="2">MAF</strain>
    </source>
</reference>
<dbReference type="AlphaFoldDB" id="A0A182UPJ2"/>
<dbReference type="Proteomes" id="UP000075903">
    <property type="component" value="Unassembled WGS sequence"/>
</dbReference>